<sequence length="183" mass="19585">MDQSTTAATSDLPPTDPAVADLIGAIEAFGRAQREIGGLLARSIDIPRASISILRYLHVNGSAQIGCIAHHLRVDLSVASRQISTIVDAGLVRRTIDDGDRRARTIDLTPEGHEALSTIRTHITHLLGDIFAEWDTEQIQAAVHHISALAETVAAYDAASEQTSTPTQPDATHQNSQSPKDNA</sequence>
<gene>
    <name evidence="3" type="ORF">ATL42_3071</name>
</gene>
<dbReference type="SUPFAM" id="SSF46785">
    <property type="entry name" value="Winged helix' DNA-binding domain"/>
    <property type="match status" value="1"/>
</dbReference>
<dbReference type="Proteomes" id="UP000225548">
    <property type="component" value="Unassembled WGS sequence"/>
</dbReference>
<keyword evidence="4" id="KW-1185">Reference proteome</keyword>
<dbReference type="Gene3D" id="1.10.10.10">
    <property type="entry name" value="Winged helix-like DNA-binding domain superfamily/Winged helix DNA-binding domain"/>
    <property type="match status" value="1"/>
</dbReference>
<dbReference type="GO" id="GO:0003700">
    <property type="term" value="F:DNA-binding transcription factor activity"/>
    <property type="evidence" value="ECO:0007669"/>
    <property type="project" value="InterPro"/>
</dbReference>
<dbReference type="EMBL" id="PDJG01000001">
    <property type="protein sequence ID" value="PFG35133.1"/>
    <property type="molecule type" value="Genomic_DNA"/>
</dbReference>
<evidence type="ECO:0000259" key="2">
    <source>
        <dbReference type="PROSITE" id="PS50995"/>
    </source>
</evidence>
<accession>A0A2A9E8G8</accession>
<evidence type="ECO:0000256" key="1">
    <source>
        <dbReference type="SAM" id="MobiDB-lite"/>
    </source>
</evidence>
<dbReference type="GO" id="GO:0006950">
    <property type="term" value="P:response to stress"/>
    <property type="evidence" value="ECO:0007669"/>
    <property type="project" value="TreeGrafter"/>
</dbReference>
<name>A0A2A9E8G8_9MICO</name>
<dbReference type="Pfam" id="PF01047">
    <property type="entry name" value="MarR"/>
    <property type="match status" value="1"/>
</dbReference>
<evidence type="ECO:0000313" key="4">
    <source>
        <dbReference type="Proteomes" id="UP000225548"/>
    </source>
</evidence>
<dbReference type="RefSeq" id="WP_169925449.1">
    <property type="nucleotide sequence ID" value="NZ_PDJG01000001.1"/>
</dbReference>
<dbReference type="PANTHER" id="PTHR33164">
    <property type="entry name" value="TRANSCRIPTIONAL REGULATOR, MARR FAMILY"/>
    <property type="match status" value="1"/>
</dbReference>
<feature type="region of interest" description="Disordered" evidence="1">
    <location>
        <begin position="157"/>
        <end position="183"/>
    </location>
</feature>
<feature type="domain" description="HTH marR-type" evidence="2">
    <location>
        <begin position="15"/>
        <end position="151"/>
    </location>
</feature>
<dbReference type="InterPro" id="IPR036388">
    <property type="entry name" value="WH-like_DNA-bd_sf"/>
</dbReference>
<comment type="caution">
    <text evidence="3">The sequence shown here is derived from an EMBL/GenBank/DDBJ whole genome shotgun (WGS) entry which is preliminary data.</text>
</comment>
<proteinExistence type="predicted"/>
<protein>
    <submittedName>
        <fullName evidence="3">MarR family transcriptional regulator</fullName>
    </submittedName>
</protein>
<reference evidence="3 4" key="1">
    <citation type="submission" date="2017-10" db="EMBL/GenBank/DDBJ databases">
        <title>Sequencing the genomes of 1000 actinobacteria strains.</title>
        <authorList>
            <person name="Klenk H.-P."/>
        </authorList>
    </citation>
    <scope>NUCLEOTIDE SEQUENCE [LARGE SCALE GENOMIC DNA]</scope>
    <source>
        <strain evidence="3 4">DSM 18966</strain>
    </source>
</reference>
<dbReference type="SMART" id="SM00347">
    <property type="entry name" value="HTH_MARR"/>
    <property type="match status" value="1"/>
</dbReference>
<dbReference type="PROSITE" id="PS50995">
    <property type="entry name" value="HTH_MARR_2"/>
    <property type="match status" value="1"/>
</dbReference>
<feature type="compositionally biased region" description="Polar residues" evidence="1">
    <location>
        <begin position="160"/>
        <end position="183"/>
    </location>
</feature>
<dbReference type="PANTHER" id="PTHR33164:SF57">
    <property type="entry name" value="MARR-FAMILY TRANSCRIPTIONAL REGULATOR"/>
    <property type="match status" value="1"/>
</dbReference>
<dbReference type="InterPro" id="IPR039422">
    <property type="entry name" value="MarR/SlyA-like"/>
</dbReference>
<organism evidence="3 4">
    <name type="scientific">Sanguibacter antarcticus</name>
    <dbReference type="NCBI Taxonomy" id="372484"/>
    <lineage>
        <taxon>Bacteria</taxon>
        <taxon>Bacillati</taxon>
        <taxon>Actinomycetota</taxon>
        <taxon>Actinomycetes</taxon>
        <taxon>Micrococcales</taxon>
        <taxon>Sanguibacteraceae</taxon>
        <taxon>Sanguibacter</taxon>
    </lineage>
</organism>
<dbReference type="AlphaFoldDB" id="A0A2A9E8G8"/>
<dbReference type="InterPro" id="IPR000835">
    <property type="entry name" value="HTH_MarR-typ"/>
</dbReference>
<dbReference type="InterPro" id="IPR036390">
    <property type="entry name" value="WH_DNA-bd_sf"/>
</dbReference>
<evidence type="ECO:0000313" key="3">
    <source>
        <dbReference type="EMBL" id="PFG35133.1"/>
    </source>
</evidence>